<evidence type="ECO:0000256" key="1">
    <source>
        <dbReference type="SAM" id="MobiDB-lite"/>
    </source>
</evidence>
<evidence type="ECO:0000313" key="3">
    <source>
        <dbReference type="Proteomes" id="UP000800200"/>
    </source>
</evidence>
<reference evidence="2" key="1">
    <citation type="journal article" date="2020" name="Stud. Mycol.">
        <title>101 Dothideomycetes genomes: a test case for predicting lifestyles and emergence of pathogens.</title>
        <authorList>
            <person name="Haridas S."/>
            <person name="Albert R."/>
            <person name="Binder M."/>
            <person name="Bloem J."/>
            <person name="Labutti K."/>
            <person name="Salamov A."/>
            <person name="Andreopoulos B."/>
            <person name="Baker S."/>
            <person name="Barry K."/>
            <person name="Bills G."/>
            <person name="Bluhm B."/>
            <person name="Cannon C."/>
            <person name="Castanera R."/>
            <person name="Culley D."/>
            <person name="Daum C."/>
            <person name="Ezra D."/>
            <person name="Gonzalez J."/>
            <person name="Henrissat B."/>
            <person name="Kuo A."/>
            <person name="Liang C."/>
            <person name="Lipzen A."/>
            <person name="Lutzoni F."/>
            <person name="Magnuson J."/>
            <person name="Mondo S."/>
            <person name="Nolan M."/>
            <person name="Ohm R."/>
            <person name="Pangilinan J."/>
            <person name="Park H.-J."/>
            <person name="Ramirez L."/>
            <person name="Alfaro M."/>
            <person name="Sun H."/>
            <person name="Tritt A."/>
            <person name="Yoshinaga Y."/>
            <person name="Zwiers L.-H."/>
            <person name="Turgeon B."/>
            <person name="Goodwin S."/>
            <person name="Spatafora J."/>
            <person name="Crous P."/>
            <person name="Grigoriev I."/>
        </authorList>
    </citation>
    <scope>NUCLEOTIDE SEQUENCE</scope>
    <source>
        <strain evidence="2">CBS 207.26</strain>
    </source>
</reference>
<sequence>MGVQQFVVYGAKFVLFAPYLAGPVNHCSVESSGAQFLHSRVSSGTVRAISRCTDEICTVLYGEESHVFDHNGLSPKGNTLHRASIATSLRTRIERRGSSLPDSYPQIKPPTPSCAADFNLVSNPVAVLLAVARWHFRTRSSTPGIPCQTVVLTFDHPPDQSRNSVASFIAGDMLYKLGNRGLSHAAFKQISICSLDEAQSSGDLGSGNILDHHSSSIGFPHWDQPNWESRDNGTGTQRRDENENAKVVTLVILRMSLNTLQDSPLKGSSPPELTGKVGEEFSSHALHNGCTNARRQHGVDTGPPSINRYGLATPINYTLTAKQNRANGAQQKQRPVSGTNGRATDHVESRCVGLEHVRPGPNAIALPRFTIKFPSSIHMMDVKVSSY</sequence>
<evidence type="ECO:0000313" key="2">
    <source>
        <dbReference type="EMBL" id="KAF2175790.1"/>
    </source>
</evidence>
<accession>A0A6A6DCU5</accession>
<feature type="region of interest" description="Disordered" evidence="1">
    <location>
        <begin position="220"/>
        <end position="242"/>
    </location>
</feature>
<feature type="region of interest" description="Disordered" evidence="1">
    <location>
        <begin position="325"/>
        <end position="344"/>
    </location>
</feature>
<dbReference type="Proteomes" id="UP000800200">
    <property type="component" value="Unassembled WGS sequence"/>
</dbReference>
<dbReference type="EMBL" id="ML994725">
    <property type="protein sequence ID" value="KAF2175790.1"/>
    <property type="molecule type" value="Genomic_DNA"/>
</dbReference>
<protein>
    <submittedName>
        <fullName evidence="2">Uncharacterized protein</fullName>
    </submittedName>
</protein>
<organism evidence="2 3">
    <name type="scientific">Zopfia rhizophila CBS 207.26</name>
    <dbReference type="NCBI Taxonomy" id="1314779"/>
    <lineage>
        <taxon>Eukaryota</taxon>
        <taxon>Fungi</taxon>
        <taxon>Dikarya</taxon>
        <taxon>Ascomycota</taxon>
        <taxon>Pezizomycotina</taxon>
        <taxon>Dothideomycetes</taxon>
        <taxon>Dothideomycetes incertae sedis</taxon>
        <taxon>Zopfiaceae</taxon>
        <taxon>Zopfia</taxon>
    </lineage>
</organism>
<name>A0A6A6DCU5_9PEZI</name>
<proteinExistence type="predicted"/>
<keyword evidence="3" id="KW-1185">Reference proteome</keyword>
<gene>
    <name evidence="2" type="ORF">K469DRAFT_683468</name>
</gene>
<feature type="compositionally biased region" description="Polar residues" evidence="1">
    <location>
        <begin position="325"/>
        <end position="342"/>
    </location>
</feature>
<dbReference type="AlphaFoldDB" id="A0A6A6DCU5"/>